<dbReference type="OrthoDB" id="10021044at2759"/>
<dbReference type="EMBL" id="JAAAIP010000821">
    <property type="protein sequence ID" value="KAG0312351.1"/>
    <property type="molecule type" value="Genomic_DNA"/>
</dbReference>
<evidence type="ECO:0000313" key="2">
    <source>
        <dbReference type="Proteomes" id="UP000738325"/>
    </source>
</evidence>
<name>A0A9P6R468_9FUNG</name>
<dbReference type="AlphaFoldDB" id="A0A9P6R468"/>
<evidence type="ECO:0000313" key="1">
    <source>
        <dbReference type="EMBL" id="KAG0312351.1"/>
    </source>
</evidence>
<accession>A0A9P6R468</accession>
<organism evidence="1 2">
    <name type="scientific">Dissophora globulifera</name>
    <dbReference type="NCBI Taxonomy" id="979702"/>
    <lineage>
        <taxon>Eukaryota</taxon>
        <taxon>Fungi</taxon>
        <taxon>Fungi incertae sedis</taxon>
        <taxon>Mucoromycota</taxon>
        <taxon>Mortierellomycotina</taxon>
        <taxon>Mortierellomycetes</taxon>
        <taxon>Mortierellales</taxon>
        <taxon>Mortierellaceae</taxon>
        <taxon>Dissophora</taxon>
    </lineage>
</organism>
<sequence>LQLQDAGADAVAPLAMDPSFVALMESIKLFAETWEKLAKAMGSTISTTLMRRVCLEFDALDYKATSSVIQGVAQKNLSELVEDVIDLEEFPRREDIKRVMTGVKCSTDFTWLEESMTFTNPAGVSSYFFFKKYRGDGSTDMANVVYSAVKSKSVLALEMLIVRRQKSSWFGFCRSDETLIEYAPHTLTMNDTIVLEIFWEMVAFRQLAIGLGSDPPVYPDLSGYCDCSIP</sequence>
<proteinExistence type="predicted"/>
<keyword evidence="2" id="KW-1185">Reference proteome</keyword>
<gene>
    <name evidence="1" type="ORF">BGZ99_009574</name>
</gene>
<feature type="non-terminal residue" evidence="1">
    <location>
        <position position="1"/>
    </location>
</feature>
<reference evidence="1" key="1">
    <citation type="journal article" date="2020" name="Fungal Divers.">
        <title>Resolving the Mortierellaceae phylogeny through synthesis of multi-gene phylogenetics and phylogenomics.</title>
        <authorList>
            <person name="Vandepol N."/>
            <person name="Liber J."/>
            <person name="Desiro A."/>
            <person name="Na H."/>
            <person name="Kennedy M."/>
            <person name="Barry K."/>
            <person name="Grigoriev I.V."/>
            <person name="Miller A.N."/>
            <person name="O'Donnell K."/>
            <person name="Stajich J.E."/>
            <person name="Bonito G."/>
        </authorList>
    </citation>
    <scope>NUCLEOTIDE SEQUENCE</scope>
    <source>
        <strain evidence="1">REB-010B</strain>
    </source>
</reference>
<dbReference type="Proteomes" id="UP000738325">
    <property type="component" value="Unassembled WGS sequence"/>
</dbReference>
<protein>
    <submittedName>
        <fullName evidence="1">Uncharacterized protein</fullName>
    </submittedName>
</protein>
<comment type="caution">
    <text evidence="1">The sequence shown here is derived from an EMBL/GenBank/DDBJ whole genome shotgun (WGS) entry which is preliminary data.</text>
</comment>